<reference evidence="1" key="1">
    <citation type="submission" date="2022-02" db="EMBL/GenBank/DDBJ databases">
        <authorList>
            <person name="King R."/>
        </authorList>
    </citation>
    <scope>NUCLEOTIDE SEQUENCE</scope>
</reference>
<accession>A0A9P0IF63</accession>
<sequence>MRAARHPRLSPPARCERYITRSHTRAARSCALRIAISSVCALINGHCIEWPVINVTSSVSVRQRRPSVYSVLLNQLVTTNRKPTSVTYSTYRVRDSVYDPVSLRCPLTY</sequence>
<gene>
    <name evidence="1" type="ORF">SPLIT_LOCUS10084</name>
</gene>
<proteinExistence type="predicted"/>
<evidence type="ECO:0000313" key="2">
    <source>
        <dbReference type="Proteomes" id="UP001153321"/>
    </source>
</evidence>
<keyword evidence="2" id="KW-1185">Reference proteome</keyword>
<dbReference type="EMBL" id="LR824536">
    <property type="protein sequence ID" value="CAH1644731.1"/>
    <property type="molecule type" value="Genomic_DNA"/>
</dbReference>
<dbReference type="AlphaFoldDB" id="A0A9P0IF63"/>
<name>A0A9P0IF63_SPOLI</name>
<evidence type="ECO:0000313" key="1">
    <source>
        <dbReference type="EMBL" id="CAH1644731.1"/>
    </source>
</evidence>
<dbReference type="Proteomes" id="UP001153321">
    <property type="component" value="Chromosome 5"/>
</dbReference>
<organism evidence="1 2">
    <name type="scientific">Spodoptera littoralis</name>
    <name type="common">Egyptian cotton leafworm</name>
    <dbReference type="NCBI Taxonomy" id="7109"/>
    <lineage>
        <taxon>Eukaryota</taxon>
        <taxon>Metazoa</taxon>
        <taxon>Ecdysozoa</taxon>
        <taxon>Arthropoda</taxon>
        <taxon>Hexapoda</taxon>
        <taxon>Insecta</taxon>
        <taxon>Pterygota</taxon>
        <taxon>Neoptera</taxon>
        <taxon>Endopterygota</taxon>
        <taxon>Lepidoptera</taxon>
        <taxon>Glossata</taxon>
        <taxon>Ditrysia</taxon>
        <taxon>Noctuoidea</taxon>
        <taxon>Noctuidae</taxon>
        <taxon>Amphipyrinae</taxon>
        <taxon>Spodoptera</taxon>
    </lineage>
</organism>
<protein>
    <submittedName>
        <fullName evidence="1">Uncharacterized protein</fullName>
    </submittedName>
</protein>